<organism evidence="1 2">
    <name type="scientific">Funneliformis caledonium</name>
    <dbReference type="NCBI Taxonomy" id="1117310"/>
    <lineage>
        <taxon>Eukaryota</taxon>
        <taxon>Fungi</taxon>
        <taxon>Fungi incertae sedis</taxon>
        <taxon>Mucoromycota</taxon>
        <taxon>Glomeromycotina</taxon>
        <taxon>Glomeromycetes</taxon>
        <taxon>Glomerales</taxon>
        <taxon>Glomeraceae</taxon>
        <taxon>Funneliformis</taxon>
    </lineage>
</organism>
<dbReference type="EMBL" id="CAJVPQ010000751">
    <property type="protein sequence ID" value="CAG8507574.1"/>
    <property type="molecule type" value="Genomic_DNA"/>
</dbReference>
<dbReference type="AlphaFoldDB" id="A0A9N8ZTH9"/>
<keyword evidence="2" id="KW-1185">Reference proteome</keyword>
<evidence type="ECO:0000313" key="1">
    <source>
        <dbReference type="EMBL" id="CAG8507574.1"/>
    </source>
</evidence>
<proteinExistence type="predicted"/>
<dbReference type="Proteomes" id="UP000789570">
    <property type="component" value="Unassembled WGS sequence"/>
</dbReference>
<reference evidence="1" key="1">
    <citation type="submission" date="2021-06" db="EMBL/GenBank/DDBJ databases">
        <authorList>
            <person name="Kallberg Y."/>
            <person name="Tangrot J."/>
            <person name="Rosling A."/>
        </authorList>
    </citation>
    <scope>NUCLEOTIDE SEQUENCE</scope>
    <source>
        <strain evidence="1">UK204</strain>
    </source>
</reference>
<feature type="non-terminal residue" evidence="1">
    <location>
        <position position="1"/>
    </location>
</feature>
<sequence length="81" mass="8909">MSSEVSAIVVSDSSPVHEVHSQLKLLEQIEEIPKLVSTKNGQGLIQEISHNFYESATPSSIQENDFIYALSLNSSEISFIS</sequence>
<comment type="caution">
    <text evidence="1">The sequence shown here is derived from an EMBL/GenBank/DDBJ whole genome shotgun (WGS) entry which is preliminary data.</text>
</comment>
<name>A0A9N8ZTH9_9GLOM</name>
<evidence type="ECO:0000313" key="2">
    <source>
        <dbReference type="Proteomes" id="UP000789570"/>
    </source>
</evidence>
<gene>
    <name evidence="1" type="ORF">FCALED_LOCUS4026</name>
</gene>
<protein>
    <submittedName>
        <fullName evidence="1">12169_t:CDS:1</fullName>
    </submittedName>
</protein>
<dbReference type="OrthoDB" id="2440800at2759"/>
<accession>A0A9N8ZTH9</accession>